<name>A0ACC0XFE1_9ROSI</name>
<organism evidence="1 2">
    <name type="scientific">Pistacia integerrima</name>
    <dbReference type="NCBI Taxonomy" id="434235"/>
    <lineage>
        <taxon>Eukaryota</taxon>
        <taxon>Viridiplantae</taxon>
        <taxon>Streptophyta</taxon>
        <taxon>Embryophyta</taxon>
        <taxon>Tracheophyta</taxon>
        <taxon>Spermatophyta</taxon>
        <taxon>Magnoliopsida</taxon>
        <taxon>eudicotyledons</taxon>
        <taxon>Gunneridae</taxon>
        <taxon>Pentapetalae</taxon>
        <taxon>rosids</taxon>
        <taxon>malvids</taxon>
        <taxon>Sapindales</taxon>
        <taxon>Anacardiaceae</taxon>
        <taxon>Pistacia</taxon>
    </lineage>
</organism>
<dbReference type="Proteomes" id="UP001163603">
    <property type="component" value="Chromosome 13"/>
</dbReference>
<reference evidence="2" key="1">
    <citation type="journal article" date="2023" name="G3 (Bethesda)">
        <title>Genome assembly and association tests identify interacting loci associated with vigor, precocity, and sex in interspecific pistachio rootstocks.</title>
        <authorList>
            <person name="Palmer W."/>
            <person name="Jacygrad E."/>
            <person name="Sagayaradj S."/>
            <person name="Cavanaugh K."/>
            <person name="Han R."/>
            <person name="Bertier L."/>
            <person name="Beede B."/>
            <person name="Kafkas S."/>
            <person name="Golino D."/>
            <person name="Preece J."/>
            <person name="Michelmore R."/>
        </authorList>
    </citation>
    <scope>NUCLEOTIDE SEQUENCE [LARGE SCALE GENOMIC DNA]</scope>
</reference>
<keyword evidence="2" id="KW-1185">Reference proteome</keyword>
<accession>A0ACC0XFE1</accession>
<protein>
    <submittedName>
        <fullName evidence="1">Uncharacterized protein</fullName>
    </submittedName>
</protein>
<gene>
    <name evidence="1" type="ORF">Pint_19986</name>
</gene>
<comment type="caution">
    <text evidence="1">The sequence shown here is derived from an EMBL/GenBank/DDBJ whole genome shotgun (WGS) entry which is preliminary data.</text>
</comment>
<sequence length="405" mass="44048">MTSSLCFPHFFFLIFSLVILTAQSRTILRPNNLVLPLQKDSSTHLFVTSIHKRTPLLQLPFVVHLNGQCLAQTSYCHTCASAARPGCHNNTCGVMARNPITRQTAMGELAQDVLSIQSLKGSNPGPLVSIPQFLFACAPSKLLRKGLPKNVQGVAGLGHAPISLPIQLASHFGFPPKFALCLPSKSSTNGVMFFGDGPYYMHPNIDVSRSLSYTPLTISQEGHYYIPVTSIEINNKPVPIDTSLLTFSPHAGTGGTKLSTANPFTVLEHSVYQSFTKFFTSQLSGTPQMKTPVAPFGVCYDTKKLSYSKIGPQVPNIDLVLQNQNVKWRISGTNSMVEVRPGITCLAFVDGGFRPRASIVIGSYQLQDNLVQFDLAKSRLGFSSSLLSRRTSCGNFNFTTTSATP</sequence>
<evidence type="ECO:0000313" key="2">
    <source>
        <dbReference type="Proteomes" id="UP001163603"/>
    </source>
</evidence>
<dbReference type="EMBL" id="CM047748">
    <property type="protein sequence ID" value="KAJ0015061.1"/>
    <property type="molecule type" value="Genomic_DNA"/>
</dbReference>
<proteinExistence type="predicted"/>
<evidence type="ECO:0000313" key="1">
    <source>
        <dbReference type="EMBL" id="KAJ0015061.1"/>
    </source>
</evidence>